<protein>
    <submittedName>
        <fullName evidence="1">Uncharacterized protein</fullName>
    </submittedName>
</protein>
<reference evidence="1" key="1">
    <citation type="submission" date="2021-08" db="EMBL/GenBank/DDBJ databases">
        <authorList>
            <person name="Misof B."/>
            <person name="Oliver O."/>
            <person name="Podsiadlowski L."/>
            <person name="Donath A."/>
            <person name="Peters R."/>
            <person name="Mayer C."/>
            <person name="Rust J."/>
            <person name="Gunkel S."/>
            <person name="Lesny P."/>
            <person name="Martin S."/>
            <person name="Oeyen J.P."/>
            <person name="Petersen M."/>
            <person name="Panagiotis P."/>
            <person name="Wilbrandt J."/>
            <person name="Tanja T."/>
        </authorList>
    </citation>
    <scope>NUCLEOTIDE SEQUENCE</scope>
    <source>
        <strain evidence="1">GBR_01_08_01A</strain>
        <tissue evidence="1">Thorax + abdomen</tissue>
    </source>
</reference>
<sequence length="79" mass="9214">MELGPHTATRSIKTPEVSRFHRNNAKRTALIETRSYNKFEFKLKKDNAKYGTHVQWAKFDLSFLLALAKYVTPQLSIQM</sequence>
<evidence type="ECO:0000313" key="2">
    <source>
        <dbReference type="Proteomes" id="UP001258017"/>
    </source>
</evidence>
<proteinExistence type="predicted"/>
<name>A0AAD9RR95_9HYME</name>
<comment type="caution">
    <text evidence="1">The sequence shown here is derived from an EMBL/GenBank/DDBJ whole genome shotgun (WGS) entry which is preliminary data.</text>
</comment>
<dbReference type="Proteomes" id="UP001258017">
    <property type="component" value="Unassembled WGS sequence"/>
</dbReference>
<evidence type="ECO:0000313" key="1">
    <source>
        <dbReference type="EMBL" id="KAK2584170.1"/>
    </source>
</evidence>
<reference evidence="1" key="2">
    <citation type="journal article" date="2023" name="Commun. Biol.">
        <title>Intrasexual cuticular hydrocarbon dimorphism in a wasp sheds light on hydrocarbon biosynthesis genes in Hymenoptera.</title>
        <authorList>
            <person name="Moris V.C."/>
            <person name="Podsiadlowski L."/>
            <person name="Martin S."/>
            <person name="Oeyen J.P."/>
            <person name="Donath A."/>
            <person name="Petersen M."/>
            <person name="Wilbrandt J."/>
            <person name="Misof B."/>
            <person name="Liedtke D."/>
            <person name="Thamm M."/>
            <person name="Scheiner R."/>
            <person name="Schmitt T."/>
            <person name="Niehuis O."/>
        </authorList>
    </citation>
    <scope>NUCLEOTIDE SEQUENCE</scope>
    <source>
        <strain evidence="1">GBR_01_08_01A</strain>
    </source>
</reference>
<gene>
    <name evidence="1" type="ORF">KPH14_006600</name>
</gene>
<dbReference type="EMBL" id="JAIFRP010000026">
    <property type="protein sequence ID" value="KAK2584170.1"/>
    <property type="molecule type" value="Genomic_DNA"/>
</dbReference>
<dbReference type="AlphaFoldDB" id="A0AAD9RR95"/>
<organism evidence="1 2">
    <name type="scientific">Odynerus spinipes</name>
    <dbReference type="NCBI Taxonomy" id="1348599"/>
    <lineage>
        <taxon>Eukaryota</taxon>
        <taxon>Metazoa</taxon>
        <taxon>Ecdysozoa</taxon>
        <taxon>Arthropoda</taxon>
        <taxon>Hexapoda</taxon>
        <taxon>Insecta</taxon>
        <taxon>Pterygota</taxon>
        <taxon>Neoptera</taxon>
        <taxon>Endopterygota</taxon>
        <taxon>Hymenoptera</taxon>
        <taxon>Apocrita</taxon>
        <taxon>Aculeata</taxon>
        <taxon>Vespoidea</taxon>
        <taxon>Vespidae</taxon>
        <taxon>Eumeninae</taxon>
        <taxon>Odynerus</taxon>
    </lineage>
</organism>
<keyword evidence="2" id="KW-1185">Reference proteome</keyword>
<accession>A0AAD9RR95</accession>